<feature type="domain" description="HTH cro/C1-type" evidence="3">
    <location>
        <begin position="94"/>
        <end position="137"/>
    </location>
</feature>
<dbReference type="InterPro" id="IPR001387">
    <property type="entry name" value="Cro/C1-type_HTH"/>
</dbReference>
<dbReference type="Proteomes" id="UP001151071">
    <property type="component" value="Unassembled WGS sequence"/>
</dbReference>
<keyword evidence="1" id="KW-0238">DNA-binding</keyword>
<dbReference type="Gene3D" id="1.10.260.40">
    <property type="entry name" value="lambda repressor-like DNA-binding domains"/>
    <property type="match status" value="2"/>
</dbReference>
<dbReference type="EMBL" id="JAPYYP010000044">
    <property type="protein sequence ID" value="MDA5110803.1"/>
    <property type="molecule type" value="Genomic_DNA"/>
</dbReference>
<comment type="caution">
    <text evidence="4">The sequence shown here is derived from an EMBL/GenBank/DDBJ whole genome shotgun (WGS) entry which is preliminary data.</text>
</comment>
<dbReference type="SMART" id="SM00530">
    <property type="entry name" value="HTH_XRE"/>
    <property type="match status" value="2"/>
</dbReference>
<evidence type="ECO:0000313" key="5">
    <source>
        <dbReference type="Proteomes" id="UP001151071"/>
    </source>
</evidence>
<dbReference type="SUPFAM" id="SSF47413">
    <property type="entry name" value="lambda repressor-like DNA-binding domains"/>
    <property type="match status" value="2"/>
</dbReference>
<evidence type="ECO:0000313" key="4">
    <source>
        <dbReference type="EMBL" id="MDA5110803.1"/>
    </source>
</evidence>
<organism evidence="4 5">
    <name type="scientific">Brevibacillus thermoruber</name>
    <dbReference type="NCBI Taxonomy" id="33942"/>
    <lineage>
        <taxon>Bacteria</taxon>
        <taxon>Bacillati</taxon>
        <taxon>Bacillota</taxon>
        <taxon>Bacilli</taxon>
        <taxon>Bacillales</taxon>
        <taxon>Paenibacillaceae</taxon>
        <taxon>Brevibacillus</taxon>
    </lineage>
</organism>
<reference evidence="4" key="1">
    <citation type="submission" date="2022-12" db="EMBL/GenBank/DDBJ databases">
        <title>Draft genome sequence of the thermophilic strain Brevibacillus thermoruber HT42, isolated from Los Humeros, Puebla, Mexico, with biotechnological potential.</title>
        <authorList>
            <person name="Lara Sanchez J."/>
            <person name="Solis Palacios R."/>
            <person name="Bustos Baena A.S."/>
            <person name="Ruz Baez A.E."/>
            <person name="Espinosa Luna G."/>
            <person name="Oliart Ros R.M."/>
        </authorList>
    </citation>
    <scope>NUCLEOTIDE SEQUENCE</scope>
    <source>
        <strain evidence="4">HT42</strain>
    </source>
</reference>
<dbReference type="PANTHER" id="PTHR46797">
    <property type="entry name" value="HTH-TYPE TRANSCRIPTIONAL REGULATOR"/>
    <property type="match status" value="1"/>
</dbReference>
<name>A0A9X3TUR1_9BACL</name>
<gene>
    <name evidence="4" type="ORF">O3V59_20895</name>
</gene>
<protein>
    <submittedName>
        <fullName evidence="4">Helix-turn-helix transcriptional regulator</fullName>
    </submittedName>
</protein>
<dbReference type="Pfam" id="PF01381">
    <property type="entry name" value="HTH_3"/>
    <property type="match status" value="1"/>
</dbReference>
<sequence>MGISIHKETSLSPALPEDDTPGGRIRRARLAKNMLLVDLAAATGLSVRSLRLAEQNKSTVSPPNLRRLSEALGVSIAYLGCFENLPEHTLGQRIKKARLYHGYNKREFGEIFGLSTRMILGWEKDEYRPSEKYMKRLDTFLAILH</sequence>
<feature type="region of interest" description="Disordered" evidence="2">
    <location>
        <begin position="1"/>
        <end position="23"/>
    </location>
</feature>
<dbReference type="GO" id="GO:0005829">
    <property type="term" value="C:cytosol"/>
    <property type="evidence" value="ECO:0007669"/>
    <property type="project" value="TreeGrafter"/>
</dbReference>
<keyword evidence="5" id="KW-1185">Reference proteome</keyword>
<dbReference type="InterPro" id="IPR050807">
    <property type="entry name" value="TransReg_Diox_bact_type"/>
</dbReference>
<dbReference type="RefSeq" id="WP_271140947.1">
    <property type="nucleotide sequence ID" value="NZ_JAPYYP010000044.1"/>
</dbReference>
<evidence type="ECO:0000259" key="3">
    <source>
        <dbReference type="PROSITE" id="PS50943"/>
    </source>
</evidence>
<dbReference type="PANTHER" id="PTHR46797:SF1">
    <property type="entry name" value="METHYLPHOSPHONATE SYNTHASE"/>
    <property type="match status" value="1"/>
</dbReference>
<evidence type="ECO:0000256" key="1">
    <source>
        <dbReference type="ARBA" id="ARBA00023125"/>
    </source>
</evidence>
<dbReference type="InterPro" id="IPR010982">
    <property type="entry name" value="Lambda_DNA-bd_dom_sf"/>
</dbReference>
<evidence type="ECO:0000256" key="2">
    <source>
        <dbReference type="SAM" id="MobiDB-lite"/>
    </source>
</evidence>
<dbReference type="AlphaFoldDB" id="A0A9X3TUR1"/>
<feature type="domain" description="HTH cro/C1-type" evidence="3">
    <location>
        <begin position="25"/>
        <end position="79"/>
    </location>
</feature>
<accession>A0A9X3TUR1</accession>
<proteinExistence type="predicted"/>
<dbReference type="GO" id="GO:0003700">
    <property type="term" value="F:DNA-binding transcription factor activity"/>
    <property type="evidence" value="ECO:0007669"/>
    <property type="project" value="TreeGrafter"/>
</dbReference>
<dbReference type="PROSITE" id="PS50943">
    <property type="entry name" value="HTH_CROC1"/>
    <property type="match status" value="2"/>
</dbReference>
<dbReference type="GO" id="GO:0003677">
    <property type="term" value="F:DNA binding"/>
    <property type="evidence" value="ECO:0007669"/>
    <property type="project" value="UniProtKB-KW"/>
</dbReference>
<dbReference type="CDD" id="cd00093">
    <property type="entry name" value="HTH_XRE"/>
    <property type="match status" value="2"/>
</dbReference>